<evidence type="ECO:0000313" key="3">
    <source>
        <dbReference type="Proteomes" id="UP000616608"/>
    </source>
</evidence>
<reference evidence="2" key="2">
    <citation type="submission" date="2020-09" db="EMBL/GenBank/DDBJ databases">
        <authorList>
            <person name="Sun Q."/>
            <person name="Zhou Y."/>
        </authorList>
    </citation>
    <scope>NUCLEOTIDE SEQUENCE</scope>
    <source>
        <strain evidence="2">CGMCC 1.15760</strain>
    </source>
</reference>
<evidence type="ECO:0000259" key="1">
    <source>
        <dbReference type="Pfam" id="PF12728"/>
    </source>
</evidence>
<dbReference type="RefSeq" id="WP_188614704.1">
    <property type="nucleotide sequence ID" value="NZ_BMJT01000005.1"/>
</dbReference>
<dbReference type="SUPFAM" id="SSF46955">
    <property type="entry name" value="Putative DNA-binding domain"/>
    <property type="match status" value="1"/>
</dbReference>
<dbReference type="InterPro" id="IPR009061">
    <property type="entry name" value="DNA-bd_dom_put_sf"/>
</dbReference>
<accession>A0A917G5I7</accession>
<proteinExistence type="predicted"/>
<dbReference type="InterPro" id="IPR010093">
    <property type="entry name" value="SinI_DNA-bd"/>
</dbReference>
<reference evidence="2" key="1">
    <citation type="journal article" date="2014" name="Int. J. Syst. Evol. Microbiol.">
        <title>Complete genome sequence of Corynebacterium casei LMG S-19264T (=DSM 44701T), isolated from a smear-ripened cheese.</title>
        <authorList>
            <consortium name="US DOE Joint Genome Institute (JGI-PGF)"/>
            <person name="Walter F."/>
            <person name="Albersmeier A."/>
            <person name="Kalinowski J."/>
            <person name="Ruckert C."/>
        </authorList>
    </citation>
    <scope>NUCLEOTIDE SEQUENCE</scope>
    <source>
        <strain evidence="2">CGMCC 1.15760</strain>
    </source>
</reference>
<dbReference type="InterPro" id="IPR041657">
    <property type="entry name" value="HTH_17"/>
</dbReference>
<dbReference type="NCBIfam" id="TIGR01764">
    <property type="entry name" value="excise"/>
    <property type="match status" value="1"/>
</dbReference>
<comment type="caution">
    <text evidence="2">The sequence shown here is derived from an EMBL/GenBank/DDBJ whole genome shotgun (WGS) entry which is preliminary data.</text>
</comment>
<gene>
    <name evidence="2" type="ORF">GCM10007425_17810</name>
</gene>
<protein>
    <recommendedName>
        <fullName evidence="1">Helix-turn-helix domain-containing protein</fullName>
    </recommendedName>
</protein>
<keyword evidence="3" id="KW-1185">Reference proteome</keyword>
<organism evidence="2 3">
    <name type="scientific">Lysinibacillus alkalisoli</name>
    <dbReference type="NCBI Taxonomy" id="1911548"/>
    <lineage>
        <taxon>Bacteria</taxon>
        <taxon>Bacillati</taxon>
        <taxon>Bacillota</taxon>
        <taxon>Bacilli</taxon>
        <taxon>Bacillales</taxon>
        <taxon>Bacillaceae</taxon>
        <taxon>Lysinibacillus</taxon>
    </lineage>
</organism>
<dbReference type="AlphaFoldDB" id="A0A917G5I7"/>
<feature type="domain" description="Helix-turn-helix" evidence="1">
    <location>
        <begin position="4"/>
        <end position="51"/>
    </location>
</feature>
<evidence type="ECO:0000313" key="2">
    <source>
        <dbReference type="EMBL" id="GGG23818.1"/>
    </source>
</evidence>
<dbReference type="Gene3D" id="1.10.1660.10">
    <property type="match status" value="1"/>
</dbReference>
<dbReference type="Proteomes" id="UP000616608">
    <property type="component" value="Unassembled WGS sequence"/>
</dbReference>
<sequence>MERFLSVREVSELFGVTETTVRRWVMENKIPSCLIGGARRFNYQEVMNHIKGAGKK</sequence>
<dbReference type="Pfam" id="PF12728">
    <property type="entry name" value="HTH_17"/>
    <property type="match status" value="1"/>
</dbReference>
<dbReference type="GO" id="GO:0003677">
    <property type="term" value="F:DNA binding"/>
    <property type="evidence" value="ECO:0007669"/>
    <property type="project" value="InterPro"/>
</dbReference>
<name>A0A917G5I7_9BACI</name>
<dbReference type="EMBL" id="BMJT01000005">
    <property type="protein sequence ID" value="GGG23818.1"/>
    <property type="molecule type" value="Genomic_DNA"/>
</dbReference>